<evidence type="ECO:0000256" key="8">
    <source>
        <dbReference type="SAM" id="Phobius"/>
    </source>
</evidence>
<dbReference type="InterPro" id="IPR011009">
    <property type="entry name" value="Kinase-like_dom_sf"/>
</dbReference>
<evidence type="ECO:0000313" key="11">
    <source>
        <dbReference type="Proteomes" id="UP000591272"/>
    </source>
</evidence>
<feature type="domain" description="Protein kinase" evidence="9">
    <location>
        <begin position="11"/>
        <end position="265"/>
    </location>
</feature>
<evidence type="ECO:0000313" key="10">
    <source>
        <dbReference type="EMBL" id="NYE09921.1"/>
    </source>
</evidence>
<feature type="region of interest" description="Disordered" evidence="7">
    <location>
        <begin position="363"/>
        <end position="480"/>
    </location>
</feature>
<feature type="compositionally biased region" description="Pro residues" evidence="7">
    <location>
        <begin position="461"/>
        <end position="470"/>
    </location>
</feature>
<dbReference type="Gene3D" id="3.30.200.20">
    <property type="entry name" value="Phosphorylase Kinase, domain 1"/>
    <property type="match status" value="1"/>
</dbReference>
<keyword evidence="6" id="KW-0067">ATP-binding</keyword>
<gene>
    <name evidence="10" type="ORF">BJ999_000217</name>
</gene>
<dbReference type="GO" id="GO:0005524">
    <property type="term" value="F:ATP binding"/>
    <property type="evidence" value="ECO:0007669"/>
    <property type="project" value="UniProtKB-KW"/>
</dbReference>
<dbReference type="PROSITE" id="PS50011">
    <property type="entry name" value="PROTEIN_KINASE_DOM"/>
    <property type="match status" value="1"/>
</dbReference>
<dbReference type="FunFam" id="1.10.510.10:FF:000021">
    <property type="entry name" value="Serine/threonine protein kinase"/>
    <property type="match status" value="1"/>
</dbReference>
<sequence length="480" mass="50159">MSTGLVLNDRYRLLERLAIGGMGEVWRASDALSGRLVAVKLLRLELGSDMRARGRFESEARFAAELRHPGIARAFDYGEQAGRTFLVMELVPGEPLDEILARDGGLPLEAVLDLIVQAARALVVAHAAGIVHRDVKPANLMVAPDGTLKITDFGIARRLAAASQTQTGMVMGTAHYISPEQAQGLELSPAADLYSLGAVAYECLTGAPPFDGPTAVEVALKHVRDAPAELPGRVPEAARELVMEMLAKEPRDRPADADTVAARALGIRASLSTGRVGTTREAARLDTARRGARRSPATSPDPHLARSSTLSGFDADEGADNLASGPVSGQRRSAVAYASVAAVLLVCVIVVGSLWKGLAFAGPGGDEREPPAAPATRPVGDDSVDDPASTPAPGTPRRHSGRSTPRPAVPPRHRTHRIRPSTQGPPKASLSHKPSTNPPRATPTAPEPTPAPTGSTTTPSTPSPDPPPTPEGKLGSGDKV</sequence>
<dbReference type="CDD" id="cd14014">
    <property type="entry name" value="STKc_PknB_like"/>
    <property type="match status" value="1"/>
</dbReference>
<dbReference type="RefSeq" id="WP_179831501.1">
    <property type="nucleotide sequence ID" value="NZ_BMRD01000003.1"/>
</dbReference>
<dbReference type="Proteomes" id="UP000591272">
    <property type="component" value="Unassembled WGS sequence"/>
</dbReference>
<dbReference type="PANTHER" id="PTHR43289:SF6">
    <property type="entry name" value="SERINE_THREONINE-PROTEIN KINASE NEKL-3"/>
    <property type="match status" value="1"/>
</dbReference>
<dbReference type="InterPro" id="IPR008271">
    <property type="entry name" value="Ser/Thr_kinase_AS"/>
</dbReference>
<evidence type="ECO:0000256" key="7">
    <source>
        <dbReference type="SAM" id="MobiDB-lite"/>
    </source>
</evidence>
<keyword evidence="2" id="KW-0723">Serine/threonine-protein kinase</keyword>
<dbReference type="SUPFAM" id="SSF56112">
    <property type="entry name" value="Protein kinase-like (PK-like)"/>
    <property type="match status" value="1"/>
</dbReference>
<feature type="region of interest" description="Disordered" evidence="7">
    <location>
        <begin position="276"/>
        <end position="317"/>
    </location>
</feature>
<keyword evidence="11" id="KW-1185">Reference proteome</keyword>
<dbReference type="Pfam" id="PF00069">
    <property type="entry name" value="Pkinase"/>
    <property type="match status" value="1"/>
</dbReference>
<comment type="caution">
    <text evidence="10">The sequence shown here is derived from an EMBL/GenBank/DDBJ whole genome shotgun (WGS) entry which is preliminary data.</text>
</comment>
<evidence type="ECO:0000256" key="4">
    <source>
        <dbReference type="ARBA" id="ARBA00022741"/>
    </source>
</evidence>
<evidence type="ECO:0000256" key="5">
    <source>
        <dbReference type="ARBA" id="ARBA00022777"/>
    </source>
</evidence>
<feature type="compositionally biased region" description="Pro residues" evidence="7">
    <location>
        <begin position="436"/>
        <end position="451"/>
    </location>
</feature>
<dbReference type="EMBL" id="JACCBT010000001">
    <property type="protein sequence ID" value="NYE09921.1"/>
    <property type="molecule type" value="Genomic_DNA"/>
</dbReference>
<reference evidence="10 11" key="1">
    <citation type="submission" date="2020-07" db="EMBL/GenBank/DDBJ databases">
        <title>Sequencing the genomes of 1000 actinobacteria strains.</title>
        <authorList>
            <person name="Klenk H.-P."/>
        </authorList>
    </citation>
    <scope>NUCLEOTIDE SEQUENCE [LARGE SCALE GENOMIC DNA]</scope>
    <source>
        <strain evidence="10 11">DSM 43461</strain>
    </source>
</reference>
<evidence type="ECO:0000256" key="2">
    <source>
        <dbReference type="ARBA" id="ARBA00022527"/>
    </source>
</evidence>
<dbReference type="EC" id="2.7.11.1" evidence="1"/>
<evidence type="ECO:0000256" key="6">
    <source>
        <dbReference type="ARBA" id="ARBA00022840"/>
    </source>
</evidence>
<evidence type="ECO:0000256" key="3">
    <source>
        <dbReference type="ARBA" id="ARBA00022679"/>
    </source>
</evidence>
<keyword evidence="3 10" id="KW-0808">Transferase</keyword>
<dbReference type="PROSITE" id="PS00108">
    <property type="entry name" value="PROTEIN_KINASE_ST"/>
    <property type="match status" value="1"/>
</dbReference>
<dbReference type="Gene3D" id="1.10.510.10">
    <property type="entry name" value="Transferase(Phosphotransferase) domain 1"/>
    <property type="match status" value="1"/>
</dbReference>
<keyword evidence="8" id="KW-0812">Transmembrane</keyword>
<name>A0A7Y9KA95_9ACTN</name>
<accession>A0A7Y9KA95</accession>
<evidence type="ECO:0000256" key="1">
    <source>
        <dbReference type="ARBA" id="ARBA00012513"/>
    </source>
</evidence>
<dbReference type="AlphaFoldDB" id="A0A7Y9KA95"/>
<dbReference type="PANTHER" id="PTHR43289">
    <property type="entry name" value="MITOGEN-ACTIVATED PROTEIN KINASE KINASE KINASE 20-RELATED"/>
    <property type="match status" value="1"/>
</dbReference>
<dbReference type="SMART" id="SM00220">
    <property type="entry name" value="S_TKc"/>
    <property type="match status" value="1"/>
</dbReference>
<dbReference type="GO" id="GO:0004674">
    <property type="term" value="F:protein serine/threonine kinase activity"/>
    <property type="evidence" value="ECO:0007669"/>
    <property type="project" value="UniProtKB-KW"/>
</dbReference>
<keyword evidence="4" id="KW-0547">Nucleotide-binding</keyword>
<protein>
    <recommendedName>
        <fullName evidence="1">non-specific serine/threonine protein kinase</fullName>
        <ecNumber evidence="1">2.7.11.1</ecNumber>
    </recommendedName>
</protein>
<dbReference type="InterPro" id="IPR000719">
    <property type="entry name" value="Prot_kinase_dom"/>
</dbReference>
<evidence type="ECO:0000259" key="9">
    <source>
        <dbReference type="PROSITE" id="PS50011"/>
    </source>
</evidence>
<feature type="transmembrane region" description="Helical" evidence="8">
    <location>
        <begin position="334"/>
        <end position="355"/>
    </location>
</feature>
<keyword evidence="8" id="KW-0472">Membrane</keyword>
<keyword evidence="8" id="KW-1133">Transmembrane helix</keyword>
<organism evidence="10 11">
    <name type="scientific">Actinomadura citrea</name>
    <dbReference type="NCBI Taxonomy" id="46158"/>
    <lineage>
        <taxon>Bacteria</taxon>
        <taxon>Bacillati</taxon>
        <taxon>Actinomycetota</taxon>
        <taxon>Actinomycetes</taxon>
        <taxon>Streptosporangiales</taxon>
        <taxon>Thermomonosporaceae</taxon>
        <taxon>Actinomadura</taxon>
    </lineage>
</organism>
<keyword evidence="5 10" id="KW-0418">Kinase</keyword>
<proteinExistence type="predicted"/>